<dbReference type="Proteomes" id="UP000060487">
    <property type="component" value="Unassembled WGS sequence"/>
</dbReference>
<gene>
    <name evidence="2" type="ORF">ASN18_1813</name>
</gene>
<reference evidence="2 3" key="1">
    <citation type="submission" date="2015-11" db="EMBL/GenBank/DDBJ databases">
        <authorList>
            <person name="Lin W."/>
        </authorList>
    </citation>
    <scope>NUCLEOTIDE SEQUENCE [LARGE SCALE GENOMIC DNA]</scope>
    <source>
        <strain evidence="2 3">HCH-1</strain>
    </source>
</reference>
<keyword evidence="3" id="KW-1185">Reference proteome</keyword>
<keyword evidence="1" id="KW-0812">Transmembrane</keyword>
<comment type="caution">
    <text evidence="2">The sequence shown here is derived from an EMBL/GenBank/DDBJ whole genome shotgun (WGS) entry which is preliminary data.</text>
</comment>
<name>A0ABR5SEQ4_9BACT</name>
<feature type="transmembrane region" description="Helical" evidence="1">
    <location>
        <begin position="12"/>
        <end position="36"/>
    </location>
</feature>
<sequence length="190" mass="22798">MMWKKIINIIDMSITVLFLSFFILFLCTALYIIVILDSSEREAFYPILKQSIYLRVIPNDLPPDVTDIYVKCDMKRIYPYLLRFNFSYISPECREVNEKYVLYPYSIFSPNWWPKELTSTTSSKNMTIFKLSQYYIFLSAFLSEELTSKVFPKNRTKYKFYQCDSILYKDGITVYYAIDYNAKTGYFWQL</sequence>
<keyword evidence="1" id="KW-1133">Transmembrane helix</keyword>
<protein>
    <recommendedName>
        <fullName evidence="4">Secreted protein</fullName>
    </recommendedName>
</protein>
<evidence type="ECO:0000256" key="1">
    <source>
        <dbReference type="SAM" id="Phobius"/>
    </source>
</evidence>
<evidence type="ECO:0000313" key="3">
    <source>
        <dbReference type="Proteomes" id="UP000060487"/>
    </source>
</evidence>
<dbReference type="EMBL" id="LNQR01000066">
    <property type="protein sequence ID" value="KWT84995.1"/>
    <property type="molecule type" value="Genomic_DNA"/>
</dbReference>
<keyword evidence="1" id="KW-0472">Membrane</keyword>
<organism evidence="2 3">
    <name type="scientific">Candidatus Magnetominusculus xianensis</name>
    <dbReference type="NCBI Taxonomy" id="1748249"/>
    <lineage>
        <taxon>Bacteria</taxon>
        <taxon>Pseudomonadati</taxon>
        <taxon>Nitrospirota</taxon>
        <taxon>Nitrospiria</taxon>
        <taxon>Nitrospirales</taxon>
        <taxon>Nitrospiraceae</taxon>
        <taxon>Candidatus Magnetominusculus</taxon>
    </lineage>
</organism>
<evidence type="ECO:0000313" key="2">
    <source>
        <dbReference type="EMBL" id="KWT84995.1"/>
    </source>
</evidence>
<proteinExistence type="predicted"/>
<dbReference type="RefSeq" id="WP_085052429.1">
    <property type="nucleotide sequence ID" value="NZ_LNQR01000066.1"/>
</dbReference>
<accession>A0ABR5SEQ4</accession>
<evidence type="ECO:0008006" key="4">
    <source>
        <dbReference type="Google" id="ProtNLM"/>
    </source>
</evidence>